<dbReference type="eggNOG" id="ENOG502Z8IE">
    <property type="taxonomic scope" value="Bacteria"/>
</dbReference>
<dbReference type="CDD" id="cd14731">
    <property type="entry name" value="LodA_like_1"/>
    <property type="match status" value="1"/>
</dbReference>
<organism evidence="4 5">
    <name type="scientific">Kordia algicida OT-1</name>
    <dbReference type="NCBI Taxonomy" id="391587"/>
    <lineage>
        <taxon>Bacteria</taxon>
        <taxon>Pseudomonadati</taxon>
        <taxon>Bacteroidota</taxon>
        <taxon>Flavobacteriia</taxon>
        <taxon>Flavobacteriales</taxon>
        <taxon>Flavobacteriaceae</taxon>
        <taxon>Kordia</taxon>
    </lineage>
</organism>
<dbReference type="AlphaFoldDB" id="A9E0H7"/>
<dbReference type="InterPro" id="IPR033798">
    <property type="entry name" value="LodA-like"/>
</dbReference>
<dbReference type="InterPro" id="IPR041168">
    <property type="entry name" value="LodA_N"/>
</dbReference>
<reference evidence="4 5" key="1">
    <citation type="journal article" date="2011" name="J. Bacteriol.">
        <title>Genome sequence of the algicidal bacterium Kordia algicida OT-1.</title>
        <authorList>
            <person name="Lee H.S."/>
            <person name="Kang S.G."/>
            <person name="Kwon K.K."/>
            <person name="Lee J.H."/>
            <person name="Kim S.J."/>
        </authorList>
    </citation>
    <scope>NUCLEOTIDE SEQUENCE [LARGE SCALE GENOMIC DNA]</scope>
    <source>
        <strain evidence="4 5">OT-1</strain>
    </source>
</reference>
<gene>
    <name evidence="4" type="ORF">KAOT1_05622</name>
</gene>
<evidence type="ECO:0000313" key="4">
    <source>
        <dbReference type="EMBL" id="EDP95858.1"/>
    </source>
</evidence>
<dbReference type="OrthoDB" id="336698at2"/>
<evidence type="ECO:0000259" key="3">
    <source>
        <dbReference type="Pfam" id="PF18417"/>
    </source>
</evidence>
<evidence type="ECO:0008006" key="6">
    <source>
        <dbReference type="Google" id="ProtNLM"/>
    </source>
</evidence>
<dbReference type="SMR" id="A9E0H7"/>
<dbReference type="EMBL" id="ABIB01000006">
    <property type="protein sequence ID" value="EDP95858.1"/>
    <property type="molecule type" value="Genomic_DNA"/>
</dbReference>
<keyword evidence="5" id="KW-1185">Reference proteome</keyword>
<dbReference type="InterPro" id="IPR041173">
    <property type="entry name" value="LodA_C"/>
</dbReference>
<comment type="caution">
    <text evidence="4">The sequence shown here is derived from an EMBL/GenBank/DDBJ whole genome shotgun (WGS) entry which is preliminary data.</text>
</comment>
<sequence>MNTKEISSVAIYPPIGIARIGNSNKHFFAPDIPGVEITPKGGYKDKKGRVKKQVARFRIYAFDKNGKVLGEITETKDHNIQWRVQVANVKSAWYEFNNALDIPNAGIPSAYRNSDVSDRTQLAITPTPVSISGKNEKGKKYDFDDGEFFGKKVKLGHVETDEDGRLLFFGGDGKSASKDDKPAITFANNQGWHDDTCDGVVRATVNIAGKKFEAEAANVAVTPPNFGPGLYGVVTMNDVVQDLFIREMDYPDSAADGVVFYEHIYPMLQRMTDTQWVNQGFFMLFGKNSPSDFNNLEFVKKLADPSEANKELRYRVFEWFRDPNSNNYEPQKVPPFYGDGFGEYEKIAIVDLPITQTQYARLKCWAKGDFTTGKPKKYIPFDELSPAEQIDALNQAPMEECLGGPFHPGIELTWPMRVKQMWKKPYRLNVVDEGEATDLDFGPLLSPAIVLGKSKLQDENGNEKAGPLSKSGPGALTRWLGVPWQTDEASCLSGYDLTLYLPLPSFWAARVPNQVLSEDSYERSIKEGNLNIAQRLKHFDYRQDWLRDLGSVYQTKINHMISEWHELGIIAKAEDDAKNNEQGFLPDLVWKETGRKFGEDDPTFTQVVRAETIMDGLGDEKARKAATEADTLTTAGLLSSPKVKAASHSSNSTRKRRRVSRGER</sequence>
<dbReference type="RefSeq" id="WP_007093693.1">
    <property type="nucleotide sequence ID" value="NZ_CP142125.1"/>
</dbReference>
<accession>A9E0H7</accession>
<dbReference type="STRING" id="391587.KAOT1_05622"/>
<evidence type="ECO:0000313" key="5">
    <source>
        <dbReference type="Proteomes" id="UP000002945"/>
    </source>
</evidence>
<evidence type="ECO:0000256" key="1">
    <source>
        <dbReference type="SAM" id="MobiDB-lite"/>
    </source>
</evidence>
<evidence type="ECO:0000259" key="2">
    <source>
        <dbReference type="Pfam" id="PF17990"/>
    </source>
</evidence>
<proteinExistence type="predicted"/>
<name>A9E0H7_9FLAO</name>
<dbReference type="Proteomes" id="UP000002945">
    <property type="component" value="Unassembled WGS sequence"/>
</dbReference>
<feature type="region of interest" description="Disordered" evidence="1">
    <location>
        <begin position="636"/>
        <end position="664"/>
    </location>
</feature>
<dbReference type="Pfam" id="PF18417">
    <property type="entry name" value="LodA_C"/>
    <property type="match status" value="1"/>
</dbReference>
<dbReference type="Pfam" id="PF17990">
    <property type="entry name" value="LodA_N"/>
    <property type="match status" value="1"/>
</dbReference>
<feature type="domain" description="L-lysine epsilon oxidase C-terminal" evidence="3">
    <location>
        <begin position="352"/>
        <end position="496"/>
    </location>
</feature>
<feature type="domain" description="L-Lysine epsilon oxidase N-terminal" evidence="2">
    <location>
        <begin position="12"/>
        <end position="221"/>
    </location>
</feature>
<dbReference type="HOGENOM" id="CLU_012035_1_0_10"/>
<feature type="compositionally biased region" description="Basic residues" evidence="1">
    <location>
        <begin position="653"/>
        <end position="664"/>
    </location>
</feature>
<protein>
    <recommendedName>
        <fullName evidence="6">L-lysine 6-oxidase</fullName>
    </recommendedName>
</protein>